<reference evidence="1 2" key="1">
    <citation type="submission" date="2019-07" db="EMBL/GenBank/DDBJ databases">
        <authorList>
            <person name="Li J."/>
        </authorList>
    </citation>
    <scope>NUCLEOTIDE SEQUENCE [LARGE SCALE GENOMIC DNA]</scope>
    <source>
        <strain evidence="1 2">TKL69</strain>
    </source>
</reference>
<dbReference type="Proteomes" id="UP000315215">
    <property type="component" value="Chromosome"/>
</dbReference>
<dbReference type="PANTHER" id="PTHR37804:SF1">
    <property type="entry name" value="CDAA REGULATORY PROTEIN CDAR"/>
    <property type="match status" value="1"/>
</dbReference>
<proteinExistence type="predicted"/>
<dbReference type="AlphaFoldDB" id="A0A516KC11"/>
<gene>
    <name evidence="1" type="ORF">FN924_01075</name>
</gene>
<organism evidence="1 2">
    <name type="scientific">Radiobacillus deserti</name>
    <dbReference type="NCBI Taxonomy" id="2594883"/>
    <lineage>
        <taxon>Bacteria</taxon>
        <taxon>Bacillati</taxon>
        <taxon>Bacillota</taxon>
        <taxon>Bacilli</taxon>
        <taxon>Bacillales</taxon>
        <taxon>Bacillaceae</taxon>
        <taxon>Radiobacillus</taxon>
    </lineage>
</organism>
<evidence type="ECO:0000313" key="2">
    <source>
        <dbReference type="Proteomes" id="UP000315215"/>
    </source>
</evidence>
<dbReference type="OrthoDB" id="2960905at2"/>
<sequence length="414" mass="45974">MDNWFKSRWAIQIVSLALALLLYVSVSLDENANEADRFDGPFFGGSEQTQKIEDVPVDIKIDNEKYVVSGVPQTVTVTLEGPTDELQPAAIQQNFDVYVDLEGLEPGTHTVKMQHSGISDGLNVYIEPNSVEVVIEEKATEEFNISIDYLNTEQIEAGFELAEATVDPKTVRITSAKSVVDQIAIVKVFVDVAELDEPIVNREVPVKVYDSQGNELSVLKEPETVEVSVDVKNPNKEVPIRATTTGELSEGVTMKNISVEPEAATIFAAEDYLEDLSELTTEEIDLSKIEKDTTVEVEIKRTDAMRRISPEKVKVKIDVDRTIEKSFSNVPIDVKNLQDGLSLSFVEPTSNQLDITVLGPEDIINDLDKTQLSLSINVSNRDAGEYELPITFDGPKNVQWKSETDQAVVRIRED</sequence>
<evidence type="ECO:0000313" key="1">
    <source>
        <dbReference type="EMBL" id="QDP38929.1"/>
    </source>
</evidence>
<dbReference type="InterPro" id="IPR012505">
    <property type="entry name" value="YbbR"/>
</dbReference>
<protein>
    <submittedName>
        <fullName evidence="1">YbbR-like domain-containing protein</fullName>
    </submittedName>
</protein>
<dbReference type="RefSeq" id="WP_143891679.1">
    <property type="nucleotide sequence ID" value="NZ_CP041666.1"/>
</dbReference>
<keyword evidence="2" id="KW-1185">Reference proteome</keyword>
<name>A0A516KC11_9BACI</name>
<dbReference type="EMBL" id="CP041666">
    <property type="protein sequence ID" value="QDP38929.1"/>
    <property type="molecule type" value="Genomic_DNA"/>
</dbReference>
<accession>A0A516KC11</accession>
<dbReference type="Pfam" id="PF07949">
    <property type="entry name" value="YbbR"/>
    <property type="match status" value="4"/>
</dbReference>
<dbReference type="KEGG" id="aqt:FN924_01075"/>
<dbReference type="Gene3D" id="2.170.120.30">
    <property type="match status" value="2"/>
</dbReference>
<dbReference type="InterPro" id="IPR053154">
    <property type="entry name" value="c-di-AMP_regulator"/>
</dbReference>
<dbReference type="Gene3D" id="2.170.120.40">
    <property type="entry name" value="YbbR-like domain"/>
    <property type="match status" value="2"/>
</dbReference>
<dbReference type="PANTHER" id="PTHR37804">
    <property type="entry name" value="CDAA REGULATORY PROTEIN CDAR"/>
    <property type="match status" value="1"/>
</dbReference>